<keyword evidence="2" id="KW-1185">Reference proteome</keyword>
<gene>
    <name evidence="1" type="ORF">N3K66_006144</name>
</gene>
<name>A0ACC0UZW3_9HYPO</name>
<accession>A0ACC0UZW3</accession>
<sequence>MFETQKNAVMAEPTPDGDTNSISDNNNSNSNSNSNSNNSNNSNNDASLLVSWKLAMVIFSLCLGIFLFGLDVNILGTAIPQITSDFSSLRDVAWYGSAYLLTVTAFQPLFGNLYKFFNPKLVYLGSLVIFEVGSIISATAPDSWVLILGRAILGLGAAGLLQGALAIIGFVVPLGKVPMYQGIVISSLGISVCIGPVIGGALTEHTTWRWCFWINVPIGGFVMAAVVLFVPRLRGATDQEYDNLSLRSKLDRMDPVGAALFIGAVCCLLLALTWGGQTYAWRSSRIVGLFVGFGVVTALFCFWLWKRGEIALIPLRVLRKRSICMGALILFGMGIPSQVYAVYLPIFFQSARGVSITASGVLYIALVIPQIFTLVGIGGVVARWGYYVPFIIVGLCILCIGAGVLTTIDNYTPKAQWATFMVITGIGGGMAQQLPYTAVQAVLDPADVPTGNAIAVFSLQLGGALGLAIGQNLFINELRDAVLKYTDAVTPEQVIAAGATGLPMLASSPEVLAVLRRAYSDSVAKTFILALAGACAAVPPSLWMEHLNIKRIAEARARAKEALAGPDEASERSCSDPEGRLVSVEMVGAKGGEK</sequence>
<evidence type="ECO:0000313" key="2">
    <source>
        <dbReference type="Proteomes" id="UP001163324"/>
    </source>
</evidence>
<organism evidence="1 2">
    <name type="scientific">Trichothecium roseum</name>
    <dbReference type="NCBI Taxonomy" id="47278"/>
    <lineage>
        <taxon>Eukaryota</taxon>
        <taxon>Fungi</taxon>
        <taxon>Dikarya</taxon>
        <taxon>Ascomycota</taxon>
        <taxon>Pezizomycotina</taxon>
        <taxon>Sordariomycetes</taxon>
        <taxon>Hypocreomycetidae</taxon>
        <taxon>Hypocreales</taxon>
        <taxon>Hypocreales incertae sedis</taxon>
        <taxon>Trichothecium</taxon>
    </lineage>
</organism>
<evidence type="ECO:0000313" key="1">
    <source>
        <dbReference type="EMBL" id="KAI9899683.1"/>
    </source>
</evidence>
<protein>
    <submittedName>
        <fullName evidence="1">Uncharacterized protein</fullName>
    </submittedName>
</protein>
<dbReference type="Proteomes" id="UP001163324">
    <property type="component" value="Chromosome 5"/>
</dbReference>
<dbReference type="EMBL" id="CM047944">
    <property type="protein sequence ID" value="KAI9899683.1"/>
    <property type="molecule type" value="Genomic_DNA"/>
</dbReference>
<proteinExistence type="predicted"/>
<reference evidence="1" key="1">
    <citation type="submission" date="2022-10" db="EMBL/GenBank/DDBJ databases">
        <title>Complete Genome of Trichothecium roseum strain YXFP-22015, a Plant Pathogen Isolated from Citrus.</title>
        <authorList>
            <person name="Wang Y."/>
            <person name="Zhu L."/>
        </authorList>
    </citation>
    <scope>NUCLEOTIDE SEQUENCE</scope>
    <source>
        <strain evidence="1">YXFP-22015</strain>
    </source>
</reference>
<comment type="caution">
    <text evidence="1">The sequence shown here is derived from an EMBL/GenBank/DDBJ whole genome shotgun (WGS) entry which is preliminary data.</text>
</comment>